<protein>
    <submittedName>
        <fullName evidence="1">Uncharacterized protein</fullName>
    </submittedName>
</protein>
<reference evidence="1" key="1">
    <citation type="submission" date="2014-09" db="EMBL/GenBank/DDBJ databases">
        <authorList>
            <person name="Magalhaes I.L.F."/>
            <person name="Oliveira U."/>
            <person name="Santos F.R."/>
            <person name="Vidigal T.H.D.A."/>
            <person name="Brescovit A.D."/>
            <person name="Santos A.J."/>
        </authorList>
    </citation>
    <scope>NUCLEOTIDE SEQUENCE</scope>
    <source>
        <tissue evidence="1">Shoot tissue taken approximately 20 cm above the soil surface</tissue>
    </source>
</reference>
<sequence>MNRAWNTLPSWPEWNSNLTAPVSQSHSITIWSSDPDMRVSPASLKATVFTQPSCLSSFR</sequence>
<reference evidence="1" key="2">
    <citation type="journal article" date="2015" name="Data Brief">
        <title>Shoot transcriptome of the giant reed, Arundo donax.</title>
        <authorList>
            <person name="Barrero R.A."/>
            <person name="Guerrero F.D."/>
            <person name="Moolhuijzen P."/>
            <person name="Goolsby J.A."/>
            <person name="Tidwell J."/>
            <person name="Bellgard S.E."/>
            <person name="Bellgard M.I."/>
        </authorList>
    </citation>
    <scope>NUCLEOTIDE SEQUENCE</scope>
    <source>
        <tissue evidence="1">Shoot tissue taken approximately 20 cm above the soil surface</tissue>
    </source>
</reference>
<organism evidence="1">
    <name type="scientific">Arundo donax</name>
    <name type="common">Giant reed</name>
    <name type="synonym">Donax arundinaceus</name>
    <dbReference type="NCBI Taxonomy" id="35708"/>
    <lineage>
        <taxon>Eukaryota</taxon>
        <taxon>Viridiplantae</taxon>
        <taxon>Streptophyta</taxon>
        <taxon>Embryophyta</taxon>
        <taxon>Tracheophyta</taxon>
        <taxon>Spermatophyta</taxon>
        <taxon>Magnoliopsida</taxon>
        <taxon>Liliopsida</taxon>
        <taxon>Poales</taxon>
        <taxon>Poaceae</taxon>
        <taxon>PACMAD clade</taxon>
        <taxon>Arundinoideae</taxon>
        <taxon>Arundineae</taxon>
        <taxon>Arundo</taxon>
    </lineage>
</organism>
<dbReference type="EMBL" id="GBRH01224691">
    <property type="protein sequence ID" value="JAD73204.1"/>
    <property type="molecule type" value="Transcribed_RNA"/>
</dbReference>
<proteinExistence type="predicted"/>
<dbReference type="AlphaFoldDB" id="A0A0A9CA94"/>
<name>A0A0A9CA94_ARUDO</name>
<evidence type="ECO:0000313" key="1">
    <source>
        <dbReference type="EMBL" id="JAD73204.1"/>
    </source>
</evidence>
<accession>A0A0A9CA94</accession>